<dbReference type="SMART" id="SM00420">
    <property type="entry name" value="HTH_DEOR"/>
    <property type="match status" value="1"/>
</dbReference>
<evidence type="ECO:0000313" key="6">
    <source>
        <dbReference type="Proteomes" id="UP001220377"/>
    </source>
</evidence>
<dbReference type="SUPFAM" id="SSF46785">
    <property type="entry name" value="Winged helix' DNA-binding domain"/>
    <property type="match status" value="1"/>
</dbReference>
<accession>A0ABY7WNY8</accession>
<keyword evidence="2 5" id="KW-0238">DNA-binding</keyword>
<dbReference type="PROSITE" id="PS51000">
    <property type="entry name" value="HTH_DEOR_2"/>
    <property type="match status" value="1"/>
</dbReference>
<dbReference type="InterPro" id="IPR050313">
    <property type="entry name" value="Carb_Metab_HTH_regulators"/>
</dbReference>
<dbReference type="PANTHER" id="PTHR30363">
    <property type="entry name" value="HTH-TYPE TRANSCRIPTIONAL REGULATOR SRLR-RELATED"/>
    <property type="match status" value="1"/>
</dbReference>
<evidence type="ECO:0000256" key="1">
    <source>
        <dbReference type="ARBA" id="ARBA00023015"/>
    </source>
</evidence>
<organism evidence="5 6">
    <name type="scientific">Lacticaseibacillus pabuli</name>
    <dbReference type="NCBI Taxonomy" id="3025672"/>
    <lineage>
        <taxon>Bacteria</taxon>
        <taxon>Bacillati</taxon>
        <taxon>Bacillota</taxon>
        <taxon>Bacilli</taxon>
        <taxon>Lactobacillales</taxon>
        <taxon>Lactobacillaceae</taxon>
        <taxon>Lacticaseibacillus</taxon>
    </lineage>
</organism>
<dbReference type="RefSeq" id="WP_274258986.1">
    <property type="nucleotide sequence ID" value="NZ_CP117884.1"/>
</dbReference>
<dbReference type="InterPro" id="IPR036390">
    <property type="entry name" value="WH_DNA-bd_sf"/>
</dbReference>
<dbReference type="PROSITE" id="PS00894">
    <property type="entry name" value="HTH_DEOR_1"/>
    <property type="match status" value="1"/>
</dbReference>
<dbReference type="EMBL" id="CP117884">
    <property type="protein sequence ID" value="WDF81903.1"/>
    <property type="molecule type" value="Genomic_DNA"/>
</dbReference>
<dbReference type="InterPro" id="IPR001034">
    <property type="entry name" value="DeoR_HTH"/>
</dbReference>
<proteinExistence type="predicted"/>
<gene>
    <name evidence="5" type="ORF">PQ472_08185</name>
</gene>
<dbReference type="InterPro" id="IPR014036">
    <property type="entry name" value="DeoR-like_C"/>
</dbReference>
<dbReference type="Pfam" id="PF00455">
    <property type="entry name" value="DeoRC"/>
    <property type="match status" value="1"/>
</dbReference>
<sequence length="249" mass="26250">MLTEERKRKILTELDHDGVVQLRSLTTLLNASESTVRRDLGELENEGLLRRVHGGAERTGSLTAEAGVQEKATVHTAAKLAIARAAVQLVEEGAMIFLDAGTSTAAMIPLLRGKDVTVVTIGVDNASLLADYGIKTILLGGTVKPLTKAVIGAEAVRSLSQYRFNVAFLGTNGVHAVYGTTTPDPEEAAVKRVAAAQSAQSVVLADSSKFGSVSFAQILPISDALIITDDVSQLDDAFGRLKNIKEAAN</sequence>
<dbReference type="PANTHER" id="PTHR30363:SF56">
    <property type="entry name" value="TRANSCRIPTIONAL REGULATOR, DEOR FAMILY"/>
    <property type="match status" value="1"/>
</dbReference>
<keyword evidence="1" id="KW-0805">Transcription regulation</keyword>
<dbReference type="Pfam" id="PF08220">
    <property type="entry name" value="HTH_DeoR"/>
    <property type="match status" value="1"/>
</dbReference>
<dbReference type="Gene3D" id="1.10.10.10">
    <property type="entry name" value="Winged helix-like DNA-binding domain superfamily/Winged helix DNA-binding domain"/>
    <property type="match status" value="1"/>
</dbReference>
<dbReference type="SUPFAM" id="SSF100950">
    <property type="entry name" value="NagB/RpiA/CoA transferase-like"/>
    <property type="match status" value="1"/>
</dbReference>
<keyword evidence="6" id="KW-1185">Reference proteome</keyword>
<name>A0ABY7WNY8_9LACO</name>
<dbReference type="InterPro" id="IPR036388">
    <property type="entry name" value="WH-like_DNA-bd_sf"/>
</dbReference>
<evidence type="ECO:0000256" key="3">
    <source>
        <dbReference type="ARBA" id="ARBA00023163"/>
    </source>
</evidence>
<dbReference type="PRINTS" id="PR00037">
    <property type="entry name" value="HTHLACR"/>
</dbReference>
<evidence type="ECO:0000313" key="5">
    <source>
        <dbReference type="EMBL" id="WDF81903.1"/>
    </source>
</evidence>
<feature type="domain" description="HTH deoR-type" evidence="4">
    <location>
        <begin position="3"/>
        <end position="58"/>
    </location>
</feature>
<protein>
    <submittedName>
        <fullName evidence="5">DeoR/GlpR family DNA-binding transcription regulator</fullName>
    </submittedName>
</protein>
<evidence type="ECO:0000259" key="4">
    <source>
        <dbReference type="PROSITE" id="PS51000"/>
    </source>
</evidence>
<reference evidence="5 6" key="1">
    <citation type="submission" date="2023-02" db="EMBL/GenBank/DDBJ databases">
        <title>Genome sequence of Lacticaseibacillus sp. KACC 23028.</title>
        <authorList>
            <person name="Kim S."/>
            <person name="Heo J."/>
            <person name="Kwon S.-W."/>
        </authorList>
    </citation>
    <scope>NUCLEOTIDE SEQUENCE [LARGE SCALE GENOMIC DNA]</scope>
    <source>
        <strain evidence="5 6">KACC 23028</strain>
    </source>
</reference>
<evidence type="ECO:0000256" key="2">
    <source>
        <dbReference type="ARBA" id="ARBA00023125"/>
    </source>
</evidence>
<keyword evidence="3" id="KW-0804">Transcription</keyword>
<dbReference type="Proteomes" id="UP001220377">
    <property type="component" value="Chromosome"/>
</dbReference>
<dbReference type="GO" id="GO:0003677">
    <property type="term" value="F:DNA binding"/>
    <property type="evidence" value="ECO:0007669"/>
    <property type="project" value="UniProtKB-KW"/>
</dbReference>
<dbReference type="Gene3D" id="3.40.50.1360">
    <property type="match status" value="1"/>
</dbReference>
<dbReference type="SMART" id="SM01134">
    <property type="entry name" value="DeoRC"/>
    <property type="match status" value="1"/>
</dbReference>
<dbReference type="InterPro" id="IPR037171">
    <property type="entry name" value="NagB/RpiA_transferase-like"/>
</dbReference>
<dbReference type="InterPro" id="IPR018356">
    <property type="entry name" value="Tscrpt_reg_HTH_DeoR_CS"/>
</dbReference>